<dbReference type="InterPro" id="IPR010442">
    <property type="entry name" value="PET_domain"/>
</dbReference>
<dbReference type="OrthoDB" id="175242at2"/>
<dbReference type="InterPro" id="IPR013039">
    <property type="entry name" value="DUF1588"/>
</dbReference>
<dbReference type="InterPro" id="IPR036909">
    <property type="entry name" value="Cyt_c-like_dom_sf"/>
</dbReference>
<dbReference type="AlphaFoldDB" id="A0A518BBM4"/>
<dbReference type="Pfam" id="PF07637">
    <property type="entry name" value="PSD5"/>
    <property type="match status" value="1"/>
</dbReference>
<dbReference type="InterPro" id="IPR013042">
    <property type="entry name" value="DUF1592"/>
</dbReference>
<dbReference type="InterPro" id="IPR013036">
    <property type="entry name" value="DUF1587"/>
</dbReference>
<sequence precursor="true">MPRLWFLLSVASCLPSLCLAAEPFDKAIQPFLATHCLACHDETTQEGDFRIDTLSRDFQKQDGAQRWAEVIERINSGEMPPEDEVQPTETEIAAVVGWLGDRIKEGKHARMAKRAPVAHYRLSREEYSNTIHDLLGVHYDAAAPGHMTEDPVWHGFERIGSQLTLSPSHVEKYLRAAREVLDNAYPEKPPKSKQYRKDALDIDWPNRTKRELLRERGILDQVRVLLWPGHKLPHAEPAHGSYKMPPGIYRGRMKISGLKPKNGRPPHVKLYSKQLDRTLFEQDILAPEDEPVIVEFETYLEGKITVSVENAVPGPSNAGRSGRPTNQYVFTKLNNPNSRAPWQRKMTDEEGNALYPFLIFDWLEWEGPIVSDEELARRAAFFPSNPKDLADVKASLQRFAEAAWRRPVTDEELAPYLAIVERELGAGEPTREAYKTGLLGVMASKNFFYLTEGSADQKRTELDNFELASRLSYFLWSSMPDEELLAAARSKRLGDKDELKRQLDRMLSDEKVARFCESFPRQWLQLGKVGMFPPDPKLFPDYDEWLERSMILESTNFFAEVYNKNLSIGEFLDSDWTIVNPRLAWHYEMPSLPKSGFQRVTLKPDDHRGGIMTHASVLSLTSDGTRHRPVHRGVLVSEAIFGKTPPSPPANVDPIEPNPVTAPKASVRMKLEAHAIHASCAACHRKIDPLGFAFDHYDAIGRWRTVEIVPDGKGKNPTVNATGVLPDGRAFDGPDQFKRLLRDDLDLFGEAFVETLATYALRRAMTVDDREQIRAIAAQCENDDYRLKAVIENLVTSDLFRTR</sequence>
<dbReference type="GO" id="GO:0020037">
    <property type="term" value="F:heme binding"/>
    <property type="evidence" value="ECO:0007669"/>
    <property type="project" value="InterPro"/>
</dbReference>
<keyword evidence="4" id="KW-1185">Reference proteome</keyword>
<dbReference type="GO" id="GO:0009055">
    <property type="term" value="F:electron transfer activity"/>
    <property type="evidence" value="ECO:0007669"/>
    <property type="project" value="InterPro"/>
</dbReference>
<feature type="chain" id="PRO_5022110803" evidence="1">
    <location>
        <begin position="21"/>
        <end position="803"/>
    </location>
</feature>
<dbReference type="SUPFAM" id="SSF46626">
    <property type="entry name" value="Cytochrome c"/>
    <property type="match status" value="1"/>
</dbReference>
<evidence type="ECO:0000313" key="4">
    <source>
        <dbReference type="Proteomes" id="UP000317093"/>
    </source>
</evidence>
<name>A0A518BBM4_9BACT</name>
<dbReference type="Gene3D" id="1.10.760.10">
    <property type="entry name" value="Cytochrome c-like domain"/>
    <property type="match status" value="1"/>
</dbReference>
<gene>
    <name evidence="3" type="ORF">Pan216_51820</name>
</gene>
<organism evidence="3 4">
    <name type="scientific">Kolteria novifilia</name>
    <dbReference type="NCBI Taxonomy" id="2527975"/>
    <lineage>
        <taxon>Bacteria</taxon>
        <taxon>Pseudomonadati</taxon>
        <taxon>Planctomycetota</taxon>
        <taxon>Planctomycetia</taxon>
        <taxon>Kolteriales</taxon>
        <taxon>Kolteriaceae</taxon>
        <taxon>Kolteria</taxon>
    </lineage>
</organism>
<dbReference type="Pfam" id="PF07626">
    <property type="entry name" value="PSD3"/>
    <property type="match status" value="1"/>
</dbReference>
<dbReference type="GO" id="GO:0008270">
    <property type="term" value="F:zinc ion binding"/>
    <property type="evidence" value="ECO:0007669"/>
    <property type="project" value="InterPro"/>
</dbReference>
<dbReference type="EMBL" id="CP036279">
    <property type="protein sequence ID" value="QDU64293.1"/>
    <property type="molecule type" value="Genomic_DNA"/>
</dbReference>
<evidence type="ECO:0000256" key="1">
    <source>
        <dbReference type="SAM" id="SignalP"/>
    </source>
</evidence>
<protein>
    <submittedName>
        <fullName evidence="3">Planctomycete cytochrome C</fullName>
    </submittedName>
</protein>
<dbReference type="KEGG" id="knv:Pan216_51820"/>
<dbReference type="InterPro" id="IPR013043">
    <property type="entry name" value="DUF1595"/>
</dbReference>
<accession>A0A518BBM4</accession>
<dbReference type="Pfam" id="PF07635">
    <property type="entry name" value="PSCyt1"/>
    <property type="match status" value="1"/>
</dbReference>
<feature type="signal peptide" evidence="1">
    <location>
        <begin position="1"/>
        <end position="20"/>
    </location>
</feature>
<evidence type="ECO:0000313" key="3">
    <source>
        <dbReference type="EMBL" id="QDU64293.1"/>
    </source>
</evidence>
<proteinExistence type="predicted"/>
<dbReference type="Pfam" id="PF07624">
    <property type="entry name" value="PSD2"/>
    <property type="match status" value="1"/>
</dbReference>
<dbReference type="InterPro" id="IPR011429">
    <property type="entry name" value="Cyt_c_Planctomycete-type"/>
</dbReference>
<keyword evidence="1" id="KW-0732">Signal</keyword>
<dbReference type="Pfam" id="PF07631">
    <property type="entry name" value="PSD4"/>
    <property type="match status" value="1"/>
</dbReference>
<dbReference type="Pfam" id="PF07627">
    <property type="entry name" value="PSCyt3"/>
    <property type="match status" value="1"/>
</dbReference>
<dbReference type="PROSITE" id="PS51303">
    <property type="entry name" value="PET"/>
    <property type="match status" value="1"/>
</dbReference>
<dbReference type="InterPro" id="IPR011478">
    <property type="entry name" value="DUF1585"/>
</dbReference>
<reference evidence="3 4" key="1">
    <citation type="submission" date="2019-02" db="EMBL/GenBank/DDBJ databases">
        <title>Deep-cultivation of Planctomycetes and their phenomic and genomic characterization uncovers novel biology.</title>
        <authorList>
            <person name="Wiegand S."/>
            <person name="Jogler M."/>
            <person name="Boedeker C."/>
            <person name="Pinto D."/>
            <person name="Vollmers J."/>
            <person name="Rivas-Marin E."/>
            <person name="Kohn T."/>
            <person name="Peeters S.H."/>
            <person name="Heuer A."/>
            <person name="Rast P."/>
            <person name="Oberbeckmann S."/>
            <person name="Bunk B."/>
            <person name="Jeske O."/>
            <person name="Meyerdierks A."/>
            <person name="Storesund J.E."/>
            <person name="Kallscheuer N."/>
            <person name="Luecker S."/>
            <person name="Lage O.M."/>
            <person name="Pohl T."/>
            <person name="Merkel B.J."/>
            <person name="Hornburger P."/>
            <person name="Mueller R.-W."/>
            <person name="Bruemmer F."/>
            <person name="Labrenz M."/>
            <person name="Spormann A.M."/>
            <person name="Op den Camp H."/>
            <person name="Overmann J."/>
            <person name="Amann R."/>
            <person name="Jetten M.S.M."/>
            <person name="Mascher T."/>
            <person name="Medema M.H."/>
            <person name="Devos D.P."/>
            <person name="Kaster A.-K."/>
            <person name="Ovreas L."/>
            <person name="Rohde M."/>
            <person name="Galperin M.Y."/>
            <person name="Jogler C."/>
        </authorList>
    </citation>
    <scope>NUCLEOTIDE SEQUENCE [LARGE SCALE GENOMIC DNA]</scope>
    <source>
        <strain evidence="3 4">Pan216</strain>
    </source>
</reference>
<dbReference type="Proteomes" id="UP000317093">
    <property type="component" value="Chromosome"/>
</dbReference>
<evidence type="ECO:0000259" key="2">
    <source>
        <dbReference type="PROSITE" id="PS51303"/>
    </source>
</evidence>
<feature type="domain" description="PET" evidence="2">
    <location>
        <begin position="344"/>
        <end position="454"/>
    </location>
</feature>